<evidence type="ECO:0000313" key="3">
    <source>
        <dbReference type="Proteomes" id="UP000654471"/>
    </source>
</evidence>
<gene>
    <name evidence="2" type="ORF">GCM10010211_67860</name>
</gene>
<feature type="region of interest" description="Disordered" evidence="1">
    <location>
        <begin position="1"/>
        <end position="53"/>
    </location>
</feature>
<evidence type="ECO:0000256" key="1">
    <source>
        <dbReference type="SAM" id="MobiDB-lite"/>
    </source>
</evidence>
<sequence>MGGTVVSERPQVHHAGTGDIGAIDRRSHTVRSLPGTGMPHVTREISDGAGGAPVAAAHSYDEFVIPDELPVEQCAAEGLELVNAGPVADRAPDHRHRSALVTVPSTSRVPRTGQPAGRGPGSGAVLDVPRRRRSPNEGSGPCRHRMLPPTR</sequence>
<reference evidence="3" key="1">
    <citation type="journal article" date="2019" name="Int. J. Syst. Evol. Microbiol.">
        <title>The Global Catalogue of Microorganisms (GCM) 10K type strain sequencing project: providing services to taxonomists for standard genome sequencing and annotation.</title>
        <authorList>
            <consortium name="The Broad Institute Genomics Platform"/>
            <consortium name="The Broad Institute Genome Sequencing Center for Infectious Disease"/>
            <person name="Wu L."/>
            <person name="Ma J."/>
        </authorList>
    </citation>
    <scope>NUCLEOTIDE SEQUENCE [LARGE SCALE GENOMIC DNA]</scope>
    <source>
        <strain evidence="3">JCM 3399</strain>
    </source>
</reference>
<dbReference type="Proteomes" id="UP000654471">
    <property type="component" value="Unassembled WGS sequence"/>
</dbReference>
<evidence type="ECO:0000313" key="2">
    <source>
        <dbReference type="EMBL" id="GGU91511.1"/>
    </source>
</evidence>
<protein>
    <submittedName>
        <fullName evidence="2">Uncharacterized protein</fullName>
    </submittedName>
</protein>
<proteinExistence type="predicted"/>
<accession>A0ABQ2VN57</accession>
<organism evidence="2 3">
    <name type="scientific">Streptomyces albospinus</name>
    <dbReference type="NCBI Taxonomy" id="285515"/>
    <lineage>
        <taxon>Bacteria</taxon>
        <taxon>Bacillati</taxon>
        <taxon>Actinomycetota</taxon>
        <taxon>Actinomycetes</taxon>
        <taxon>Kitasatosporales</taxon>
        <taxon>Streptomycetaceae</taxon>
        <taxon>Streptomyces</taxon>
    </lineage>
</organism>
<feature type="compositionally biased region" description="Basic residues" evidence="1">
    <location>
        <begin position="142"/>
        <end position="151"/>
    </location>
</feature>
<feature type="region of interest" description="Disordered" evidence="1">
    <location>
        <begin position="86"/>
        <end position="151"/>
    </location>
</feature>
<comment type="caution">
    <text evidence="2">The sequence shown here is derived from an EMBL/GenBank/DDBJ whole genome shotgun (WGS) entry which is preliminary data.</text>
</comment>
<name>A0ABQ2VN57_9ACTN</name>
<keyword evidence="3" id="KW-1185">Reference proteome</keyword>
<dbReference type="EMBL" id="BMRP01000038">
    <property type="protein sequence ID" value="GGU91511.1"/>
    <property type="molecule type" value="Genomic_DNA"/>
</dbReference>